<sequence>MTQTVSAAARVLRVLKALKGHTVTGLSNTELAQLTQNSPSNITRAMQTLIEEGMAVKLDNGRFAHSIGLLQIAQAHAEHMARLTHRMQEINQRIAAGSMN</sequence>
<dbReference type="GO" id="GO:0003700">
    <property type="term" value="F:DNA-binding transcription factor activity"/>
    <property type="evidence" value="ECO:0007669"/>
    <property type="project" value="TreeGrafter"/>
</dbReference>
<accession>A0A1J0EEY4</accession>
<dbReference type="InterPro" id="IPR050707">
    <property type="entry name" value="HTH_MetabolicPath_Reg"/>
</dbReference>
<dbReference type="InterPro" id="IPR036390">
    <property type="entry name" value="WH_DNA-bd_sf"/>
</dbReference>
<evidence type="ECO:0000313" key="3">
    <source>
        <dbReference type="Proteomes" id="UP000182567"/>
    </source>
</evidence>
<name>A0A1J0EEY4_9PSED</name>
<evidence type="ECO:0000313" key="2">
    <source>
        <dbReference type="EMBL" id="APC14551.1"/>
    </source>
</evidence>
<evidence type="ECO:0000259" key="1">
    <source>
        <dbReference type="Pfam" id="PF09339"/>
    </source>
</evidence>
<proteinExistence type="predicted"/>
<dbReference type="PANTHER" id="PTHR30136:SF35">
    <property type="entry name" value="HTH-TYPE TRANSCRIPTIONAL REGULATOR RV1719"/>
    <property type="match status" value="1"/>
</dbReference>
<dbReference type="GO" id="GO:0045892">
    <property type="term" value="P:negative regulation of DNA-templated transcription"/>
    <property type="evidence" value="ECO:0007669"/>
    <property type="project" value="TreeGrafter"/>
</dbReference>
<gene>
    <name evidence="2" type="ORF">BLL42_01925</name>
</gene>
<dbReference type="PANTHER" id="PTHR30136">
    <property type="entry name" value="HELIX-TURN-HELIX TRANSCRIPTIONAL REGULATOR, ICLR FAMILY"/>
    <property type="match status" value="1"/>
</dbReference>
<dbReference type="InterPro" id="IPR005471">
    <property type="entry name" value="Tscrpt_reg_IclR_N"/>
</dbReference>
<dbReference type="GO" id="GO:0003677">
    <property type="term" value="F:DNA binding"/>
    <property type="evidence" value="ECO:0007669"/>
    <property type="project" value="InterPro"/>
</dbReference>
<dbReference type="GeneID" id="46906962"/>
<dbReference type="EMBL" id="CP017886">
    <property type="protein sequence ID" value="APC14551.1"/>
    <property type="molecule type" value="Genomic_DNA"/>
</dbReference>
<dbReference type="SUPFAM" id="SSF46785">
    <property type="entry name" value="Winged helix' DNA-binding domain"/>
    <property type="match status" value="1"/>
</dbReference>
<dbReference type="OrthoDB" id="8604270at2"/>
<feature type="domain" description="HTH iclR-type" evidence="1">
    <location>
        <begin position="7"/>
        <end position="57"/>
    </location>
</feature>
<dbReference type="InterPro" id="IPR036388">
    <property type="entry name" value="WH-like_DNA-bd_sf"/>
</dbReference>
<dbReference type="RefSeq" id="WP_071550551.1">
    <property type="nucleotide sequence ID" value="NZ_CP017886.1"/>
</dbReference>
<dbReference type="Gene3D" id="1.10.10.10">
    <property type="entry name" value="Winged helix-like DNA-binding domain superfamily/Winged helix DNA-binding domain"/>
    <property type="match status" value="1"/>
</dbReference>
<dbReference type="Proteomes" id="UP000182567">
    <property type="component" value="Chromosome"/>
</dbReference>
<organism evidence="2 3">
    <name type="scientific">Pseudomonas frederiksbergensis</name>
    <dbReference type="NCBI Taxonomy" id="104087"/>
    <lineage>
        <taxon>Bacteria</taxon>
        <taxon>Pseudomonadati</taxon>
        <taxon>Pseudomonadota</taxon>
        <taxon>Gammaproteobacteria</taxon>
        <taxon>Pseudomonadales</taxon>
        <taxon>Pseudomonadaceae</taxon>
        <taxon>Pseudomonas</taxon>
    </lineage>
</organism>
<protein>
    <submittedName>
        <fullName evidence="2">IclR family transcriptional regulator</fullName>
    </submittedName>
</protein>
<dbReference type="Pfam" id="PF09339">
    <property type="entry name" value="HTH_IclR"/>
    <property type="match status" value="1"/>
</dbReference>
<reference evidence="3" key="1">
    <citation type="submission" date="2016-10" db="EMBL/GenBank/DDBJ databases">
        <title>Pseudomonas frederiksbergensis ERGS4:02 complete genome.</title>
        <authorList>
            <person name="Kumar R."/>
            <person name="Acharya V."/>
            <person name="Singh D."/>
        </authorList>
    </citation>
    <scope>NUCLEOTIDE SEQUENCE [LARGE SCALE GENOMIC DNA]</scope>
    <source>
        <strain evidence="3">ERGS4:02</strain>
    </source>
</reference>
<dbReference type="AlphaFoldDB" id="A0A1J0EEY4"/>